<dbReference type="EMBL" id="VIVR01000001">
    <property type="protein sequence ID" value="TWE15572.1"/>
    <property type="molecule type" value="Genomic_DNA"/>
</dbReference>
<dbReference type="InterPro" id="IPR050196">
    <property type="entry name" value="Cytochrome_P450_Monoox"/>
</dbReference>
<feature type="binding site" description="axial binding residue" evidence="7">
    <location>
        <position position="393"/>
    </location>
    <ligand>
        <name>heme</name>
        <dbReference type="ChEBI" id="CHEBI:30413"/>
    </ligand>
    <ligandPart>
        <name>Fe</name>
        <dbReference type="ChEBI" id="CHEBI:18248"/>
    </ligandPart>
</feature>
<evidence type="ECO:0000256" key="7">
    <source>
        <dbReference type="PIRSR" id="PIRSR602403-1"/>
    </source>
</evidence>
<gene>
    <name evidence="9" type="ORF">FB465_0473</name>
</gene>
<evidence type="ECO:0000313" key="10">
    <source>
        <dbReference type="Proteomes" id="UP000318416"/>
    </source>
</evidence>
<dbReference type="PANTHER" id="PTHR24291">
    <property type="entry name" value="CYTOCHROME P450 FAMILY 4"/>
    <property type="match status" value="1"/>
</dbReference>
<comment type="similarity">
    <text evidence="1 8">Belongs to the cytochrome P450 family.</text>
</comment>
<dbReference type="SUPFAM" id="SSF48264">
    <property type="entry name" value="Cytochrome P450"/>
    <property type="match status" value="1"/>
</dbReference>
<evidence type="ECO:0000313" key="9">
    <source>
        <dbReference type="EMBL" id="TWE15572.1"/>
    </source>
</evidence>
<dbReference type="Gene3D" id="1.10.630.10">
    <property type="entry name" value="Cytochrome P450"/>
    <property type="match status" value="1"/>
</dbReference>
<dbReference type="PRINTS" id="PR00385">
    <property type="entry name" value="P450"/>
</dbReference>
<comment type="cofactor">
    <cofactor evidence="7">
        <name>heme</name>
        <dbReference type="ChEBI" id="CHEBI:30413"/>
    </cofactor>
</comment>
<dbReference type="PANTHER" id="PTHR24291:SF50">
    <property type="entry name" value="BIFUNCTIONAL ALBAFLAVENONE MONOOXYGENASE_TERPENE SYNTHASE"/>
    <property type="match status" value="1"/>
</dbReference>
<keyword evidence="6 8" id="KW-0503">Monooxygenase</keyword>
<evidence type="ECO:0000256" key="5">
    <source>
        <dbReference type="ARBA" id="ARBA00023004"/>
    </source>
</evidence>
<dbReference type="AlphaFoldDB" id="A0A561EJ25"/>
<sequence>MTATTATGYRTSRAPGARPLLGHAPALFRDPLPFLRSLAERGDLVELRLGPQRAMMCCSPDLFHHVLTDTRHFDKGGPLFDKLKWFLGDGLGSTPHEVHRRQRRQLQPAFRPDALSRYLEVMLEETLSTSSGWHDDAVIEIEQHAYQLIARIITRTMFSADGSSAAVARIAASYPDFHEGIGRHMRSPFRLLDRLPTSANRRFRQACSTVSQVVDGAIDARRLDGTGPGHDLLALMVKEGMGDREMRDQVVTMLTGGIGTSASALGWALFFLSRDPALADSVAKEAQAVLAEGAGVDRDLLTRLDLARRVVTETLRYYPSAWFFSRTVTSPVELAGRRLRPGTAVLLSPYLIHHRADLYPEPELFDVDRWLPARRARLPRGAYIPFGVGSRKCIGDVYALTEITLALAVITSRWQLEPLPGPVPHHLLEPRPWTVIHPAPLHLRLRRRL</sequence>
<evidence type="ECO:0000256" key="8">
    <source>
        <dbReference type="RuleBase" id="RU000461"/>
    </source>
</evidence>
<keyword evidence="4 8" id="KW-0560">Oxidoreductase</keyword>
<dbReference type="PROSITE" id="PS00086">
    <property type="entry name" value="CYTOCHROME_P450"/>
    <property type="match status" value="1"/>
</dbReference>
<dbReference type="InterPro" id="IPR001128">
    <property type="entry name" value="Cyt_P450"/>
</dbReference>
<dbReference type="OrthoDB" id="4746309at2"/>
<dbReference type="InterPro" id="IPR036396">
    <property type="entry name" value="Cyt_P450_sf"/>
</dbReference>
<comment type="caution">
    <text evidence="9">The sequence shown here is derived from an EMBL/GenBank/DDBJ whole genome shotgun (WGS) entry which is preliminary data.</text>
</comment>
<accession>A0A561EJ25</accession>
<dbReference type="PRINTS" id="PR00465">
    <property type="entry name" value="EP450IV"/>
</dbReference>
<evidence type="ECO:0000256" key="2">
    <source>
        <dbReference type="ARBA" id="ARBA00022617"/>
    </source>
</evidence>
<dbReference type="InterPro" id="IPR002403">
    <property type="entry name" value="Cyt_P450_E_grp-IV"/>
</dbReference>
<dbReference type="GO" id="GO:0016705">
    <property type="term" value="F:oxidoreductase activity, acting on paired donors, with incorporation or reduction of molecular oxygen"/>
    <property type="evidence" value="ECO:0007669"/>
    <property type="project" value="InterPro"/>
</dbReference>
<organism evidence="9 10">
    <name type="scientific">Kitasatospora atroaurantiaca</name>
    <dbReference type="NCBI Taxonomy" id="285545"/>
    <lineage>
        <taxon>Bacteria</taxon>
        <taxon>Bacillati</taxon>
        <taxon>Actinomycetota</taxon>
        <taxon>Actinomycetes</taxon>
        <taxon>Kitasatosporales</taxon>
        <taxon>Streptomycetaceae</taxon>
        <taxon>Kitasatospora</taxon>
    </lineage>
</organism>
<reference evidence="9 10" key="1">
    <citation type="submission" date="2019-06" db="EMBL/GenBank/DDBJ databases">
        <title>Sequencing the genomes of 1000 actinobacteria strains.</title>
        <authorList>
            <person name="Klenk H.-P."/>
        </authorList>
    </citation>
    <scope>NUCLEOTIDE SEQUENCE [LARGE SCALE GENOMIC DNA]</scope>
    <source>
        <strain evidence="9 10">DSM 41649</strain>
    </source>
</reference>
<dbReference type="Pfam" id="PF00067">
    <property type="entry name" value="p450"/>
    <property type="match status" value="1"/>
</dbReference>
<dbReference type="GO" id="GO:0005506">
    <property type="term" value="F:iron ion binding"/>
    <property type="evidence" value="ECO:0007669"/>
    <property type="project" value="InterPro"/>
</dbReference>
<evidence type="ECO:0000256" key="4">
    <source>
        <dbReference type="ARBA" id="ARBA00023002"/>
    </source>
</evidence>
<keyword evidence="10" id="KW-1185">Reference proteome</keyword>
<protein>
    <submittedName>
        <fullName evidence="9">Pentalenene oxygenase</fullName>
    </submittedName>
</protein>
<proteinExistence type="inferred from homology"/>
<dbReference type="Proteomes" id="UP000318416">
    <property type="component" value="Unassembled WGS sequence"/>
</dbReference>
<evidence type="ECO:0000256" key="3">
    <source>
        <dbReference type="ARBA" id="ARBA00022723"/>
    </source>
</evidence>
<evidence type="ECO:0000256" key="1">
    <source>
        <dbReference type="ARBA" id="ARBA00010617"/>
    </source>
</evidence>
<name>A0A561EJ25_9ACTN</name>
<keyword evidence="3 7" id="KW-0479">Metal-binding</keyword>
<keyword evidence="5 7" id="KW-0408">Iron</keyword>
<keyword evidence="2 7" id="KW-0349">Heme</keyword>
<evidence type="ECO:0000256" key="6">
    <source>
        <dbReference type="ARBA" id="ARBA00023033"/>
    </source>
</evidence>
<dbReference type="InterPro" id="IPR017972">
    <property type="entry name" value="Cyt_P450_CS"/>
</dbReference>
<dbReference type="GO" id="GO:0020037">
    <property type="term" value="F:heme binding"/>
    <property type="evidence" value="ECO:0007669"/>
    <property type="project" value="InterPro"/>
</dbReference>
<dbReference type="RefSeq" id="WP_145787133.1">
    <property type="nucleotide sequence ID" value="NZ_BAAABR010000028.1"/>
</dbReference>
<dbReference type="GO" id="GO:0004497">
    <property type="term" value="F:monooxygenase activity"/>
    <property type="evidence" value="ECO:0007669"/>
    <property type="project" value="UniProtKB-KW"/>
</dbReference>